<sequence length="107" mass="11746">MQAGAFSLEPHVIAYRNRIGGITSRQRARFKPLSPVGEDVRVFLLQAAPQAAQLQAVSVKKMDCGGMPCFDVVMNGQARRLTFAYANTQYSLVNIQPVATAFEIRMG</sequence>
<evidence type="ECO:0000313" key="2">
    <source>
        <dbReference type="Proteomes" id="UP000664466"/>
    </source>
</evidence>
<keyword evidence="2" id="KW-1185">Reference proteome</keyword>
<dbReference type="EMBL" id="JAFMPM010000008">
    <property type="protein sequence ID" value="MBO0615422.1"/>
    <property type="molecule type" value="Genomic_DNA"/>
</dbReference>
<name>A0ABS3ITY9_9GAMM</name>
<accession>A0ABS3ITY9</accession>
<evidence type="ECO:0000313" key="1">
    <source>
        <dbReference type="EMBL" id="MBO0615422.1"/>
    </source>
</evidence>
<proteinExistence type="predicted"/>
<reference evidence="1 2" key="1">
    <citation type="submission" date="2021-03" db="EMBL/GenBank/DDBJ databases">
        <title>Draft genome and methylome analysis of Thiotrix fructosivoruns ATCC 49748.</title>
        <authorList>
            <person name="Fomenkov A."/>
            <person name="Grabovich M.Y."/>
            <person name="Roberts R.J."/>
        </authorList>
    </citation>
    <scope>NUCLEOTIDE SEQUENCE [LARGE SCALE GENOMIC DNA]</scope>
    <source>
        <strain evidence="1 2">ATCC 49748</strain>
    </source>
</reference>
<dbReference type="Proteomes" id="UP000664466">
    <property type="component" value="Unassembled WGS sequence"/>
</dbReference>
<protein>
    <submittedName>
        <fullName evidence="1">Uncharacterized protein</fullName>
    </submittedName>
</protein>
<comment type="caution">
    <text evidence="1">The sequence shown here is derived from an EMBL/GenBank/DDBJ whole genome shotgun (WGS) entry which is preliminary data.</text>
</comment>
<dbReference type="RefSeq" id="WP_207253146.1">
    <property type="nucleotide sequence ID" value="NZ_JAFMPM010000008.1"/>
</dbReference>
<gene>
    <name evidence="1" type="ORF">J1836_21240</name>
</gene>
<organism evidence="1 2">
    <name type="scientific">Thiothrix fructosivorans</name>
    <dbReference type="NCBI Taxonomy" id="111770"/>
    <lineage>
        <taxon>Bacteria</taxon>
        <taxon>Pseudomonadati</taxon>
        <taxon>Pseudomonadota</taxon>
        <taxon>Gammaproteobacteria</taxon>
        <taxon>Thiotrichales</taxon>
        <taxon>Thiotrichaceae</taxon>
        <taxon>Thiothrix</taxon>
    </lineage>
</organism>